<comment type="subunit">
    <text evidence="3">Homodimer.</text>
</comment>
<dbReference type="STRING" id="286727.SAMN02982917_0935"/>
<sequence>MDFSLPPDLIALRDRTRSFVRDVLIPLENDPRQGPHGPTDDFRRELNALARDAGLLAPHMPREWGGLGLDHRGKAVVFEAAGYGLLGPLALNIAAPDEGNQHLLEQVADERQKRRWLAPMASGEIRSCFAMTEPHPGAGSDPSLLLTSYRRTAGGYVINGTKWLISGAEGAGVCIIMARDEASPDGEPRATMFLADMDRPGIVIERTLDTLDQSFPGGHCVVSFHDLFVPEEDVLGREGEGFRYAQVRLAPARLTHCMRWLGAAHRAHDVATAYARERRAFGKALIDHEGIGFQLADNELDLHTCGLVVAHAAWVLDQGGKGRHESSVAKVICSEAIWRVVDRSLQVLGGLGTTRDTVVERIFREVRPFRIYDGPSEVHRWSIARKLAREEAR</sequence>
<dbReference type="RefSeq" id="WP_085082714.1">
    <property type="nucleotide sequence ID" value="NZ_FXAK01000001.1"/>
</dbReference>
<dbReference type="Pfam" id="PF02771">
    <property type="entry name" value="Acyl-CoA_dh_N"/>
    <property type="match status" value="1"/>
</dbReference>
<dbReference type="InterPro" id="IPR037069">
    <property type="entry name" value="AcylCoA_DH/ox_N_sf"/>
</dbReference>
<dbReference type="InterPro" id="IPR013786">
    <property type="entry name" value="AcylCoA_DH/ox_N"/>
</dbReference>
<dbReference type="InterPro" id="IPR009100">
    <property type="entry name" value="AcylCoA_DH/oxidase_NM_dom_sf"/>
</dbReference>
<evidence type="ECO:0000313" key="11">
    <source>
        <dbReference type="EMBL" id="SMF20900.1"/>
    </source>
</evidence>
<comment type="similarity">
    <text evidence="2 7">Belongs to the acyl-CoA dehydrogenase family.</text>
</comment>
<accession>A0A1X7DTY8</accession>
<dbReference type="InterPro" id="IPR009075">
    <property type="entry name" value="AcylCo_DH/oxidase_C"/>
</dbReference>
<dbReference type="SUPFAM" id="SSF56645">
    <property type="entry name" value="Acyl-CoA dehydrogenase NM domain-like"/>
    <property type="match status" value="1"/>
</dbReference>
<dbReference type="Gene3D" id="2.40.110.10">
    <property type="entry name" value="Butyryl-CoA Dehydrogenase, subunit A, domain 2"/>
    <property type="match status" value="1"/>
</dbReference>
<name>A0A1X7DTY8_9PROT</name>
<evidence type="ECO:0000259" key="9">
    <source>
        <dbReference type="Pfam" id="PF02770"/>
    </source>
</evidence>
<dbReference type="SUPFAM" id="SSF47203">
    <property type="entry name" value="Acyl-CoA dehydrogenase C-terminal domain-like"/>
    <property type="match status" value="1"/>
</dbReference>
<protein>
    <submittedName>
        <fullName evidence="11">Acyl-CoA dehydrogenase</fullName>
    </submittedName>
</protein>
<dbReference type="EMBL" id="FXAK01000001">
    <property type="protein sequence ID" value="SMF20900.1"/>
    <property type="molecule type" value="Genomic_DNA"/>
</dbReference>
<dbReference type="Pfam" id="PF00441">
    <property type="entry name" value="Acyl-CoA_dh_1"/>
    <property type="match status" value="1"/>
</dbReference>
<dbReference type="InterPro" id="IPR006091">
    <property type="entry name" value="Acyl-CoA_Oxase/DH_mid-dom"/>
</dbReference>
<gene>
    <name evidence="11" type="ORF">SAMN02982917_0935</name>
</gene>
<dbReference type="GO" id="GO:0005737">
    <property type="term" value="C:cytoplasm"/>
    <property type="evidence" value="ECO:0007669"/>
    <property type="project" value="TreeGrafter"/>
</dbReference>
<organism evidence="11 12">
    <name type="scientific">Azospirillum oryzae</name>
    <dbReference type="NCBI Taxonomy" id="286727"/>
    <lineage>
        <taxon>Bacteria</taxon>
        <taxon>Pseudomonadati</taxon>
        <taxon>Pseudomonadota</taxon>
        <taxon>Alphaproteobacteria</taxon>
        <taxon>Rhodospirillales</taxon>
        <taxon>Azospirillaceae</taxon>
        <taxon>Azospirillum</taxon>
    </lineage>
</organism>
<dbReference type="OrthoDB" id="5510711at2"/>
<evidence type="ECO:0000259" key="8">
    <source>
        <dbReference type="Pfam" id="PF00441"/>
    </source>
</evidence>
<evidence type="ECO:0000256" key="7">
    <source>
        <dbReference type="RuleBase" id="RU362125"/>
    </source>
</evidence>
<evidence type="ECO:0000256" key="6">
    <source>
        <dbReference type="ARBA" id="ARBA00023002"/>
    </source>
</evidence>
<comment type="cofactor">
    <cofactor evidence="1 7">
        <name>FAD</name>
        <dbReference type="ChEBI" id="CHEBI:57692"/>
    </cofactor>
</comment>
<evidence type="ECO:0000256" key="4">
    <source>
        <dbReference type="ARBA" id="ARBA00022630"/>
    </source>
</evidence>
<dbReference type="Gene3D" id="1.10.540.10">
    <property type="entry name" value="Acyl-CoA dehydrogenase/oxidase, N-terminal domain"/>
    <property type="match status" value="1"/>
</dbReference>
<keyword evidence="4 7" id="KW-0285">Flavoprotein</keyword>
<proteinExistence type="inferred from homology"/>
<feature type="domain" description="Acyl-CoA dehydrogenase/oxidase C-terminal" evidence="8">
    <location>
        <begin position="239"/>
        <end position="387"/>
    </location>
</feature>
<evidence type="ECO:0000256" key="2">
    <source>
        <dbReference type="ARBA" id="ARBA00009347"/>
    </source>
</evidence>
<evidence type="ECO:0000256" key="5">
    <source>
        <dbReference type="ARBA" id="ARBA00022827"/>
    </source>
</evidence>
<keyword evidence="5 7" id="KW-0274">FAD</keyword>
<dbReference type="InterPro" id="IPR050741">
    <property type="entry name" value="Acyl-CoA_dehydrogenase"/>
</dbReference>
<dbReference type="InterPro" id="IPR046373">
    <property type="entry name" value="Acyl-CoA_Oxase/DH_mid-dom_sf"/>
</dbReference>
<dbReference type="PANTHER" id="PTHR48083:SF13">
    <property type="entry name" value="ACYL-COA DEHYDROGENASE FAMILY MEMBER 11"/>
    <property type="match status" value="1"/>
</dbReference>
<dbReference type="Pfam" id="PF02770">
    <property type="entry name" value="Acyl-CoA_dh_M"/>
    <property type="match status" value="1"/>
</dbReference>
<evidence type="ECO:0000259" key="10">
    <source>
        <dbReference type="Pfam" id="PF02771"/>
    </source>
</evidence>
<reference evidence="11 12" key="1">
    <citation type="submission" date="2017-04" db="EMBL/GenBank/DDBJ databases">
        <authorList>
            <person name="Afonso C.L."/>
            <person name="Miller P.J."/>
            <person name="Scott M.A."/>
            <person name="Spackman E."/>
            <person name="Goraichik I."/>
            <person name="Dimitrov K.M."/>
            <person name="Suarez D.L."/>
            <person name="Swayne D.E."/>
        </authorList>
    </citation>
    <scope>NUCLEOTIDE SEQUENCE [LARGE SCALE GENOMIC DNA]</scope>
    <source>
        <strain evidence="11 12">A2P</strain>
    </source>
</reference>
<dbReference type="GO" id="GO:0003995">
    <property type="term" value="F:acyl-CoA dehydrogenase activity"/>
    <property type="evidence" value="ECO:0007669"/>
    <property type="project" value="TreeGrafter"/>
</dbReference>
<keyword evidence="6 7" id="KW-0560">Oxidoreductase</keyword>
<dbReference type="Gene3D" id="1.20.140.10">
    <property type="entry name" value="Butyryl-CoA Dehydrogenase, subunit A, domain 3"/>
    <property type="match status" value="1"/>
</dbReference>
<dbReference type="GO" id="GO:0050660">
    <property type="term" value="F:flavin adenine dinucleotide binding"/>
    <property type="evidence" value="ECO:0007669"/>
    <property type="project" value="InterPro"/>
</dbReference>
<evidence type="ECO:0000256" key="3">
    <source>
        <dbReference type="ARBA" id="ARBA00011738"/>
    </source>
</evidence>
<dbReference type="Proteomes" id="UP000192936">
    <property type="component" value="Unassembled WGS sequence"/>
</dbReference>
<dbReference type="PANTHER" id="PTHR48083">
    <property type="entry name" value="MEDIUM-CHAIN SPECIFIC ACYL-COA DEHYDROGENASE, MITOCHONDRIAL-RELATED"/>
    <property type="match status" value="1"/>
</dbReference>
<feature type="domain" description="Acyl-CoA dehydrogenase/oxidase N-terminal" evidence="10">
    <location>
        <begin position="9"/>
        <end position="124"/>
    </location>
</feature>
<feature type="domain" description="Acyl-CoA oxidase/dehydrogenase middle" evidence="9">
    <location>
        <begin position="128"/>
        <end position="211"/>
    </location>
</feature>
<evidence type="ECO:0000313" key="12">
    <source>
        <dbReference type="Proteomes" id="UP000192936"/>
    </source>
</evidence>
<dbReference type="InterPro" id="IPR036250">
    <property type="entry name" value="AcylCo_DH-like_C"/>
</dbReference>
<dbReference type="AlphaFoldDB" id="A0A1X7DTY8"/>
<dbReference type="GO" id="GO:0033539">
    <property type="term" value="P:fatty acid beta-oxidation using acyl-CoA dehydrogenase"/>
    <property type="evidence" value="ECO:0007669"/>
    <property type="project" value="TreeGrafter"/>
</dbReference>
<evidence type="ECO:0000256" key="1">
    <source>
        <dbReference type="ARBA" id="ARBA00001974"/>
    </source>
</evidence>